<evidence type="ECO:0000313" key="4">
    <source>
        <dbReference type="EMBL" id="MBE9463207.1"/>
    </source>
</evidence>
<organism evidence="4 5">
    <name type="scientific">Dyadobacter subterraneus</name>
    <dbReference type="NCBI Taxonomy" id="2773304"/>
    <lineage>
        <taxon>Bacteria</taxon>
        <taxon>Pseudomonadati</taxon>
        <taxon>Bacteroidota</taxon>
        <taxon>Cytophagia</taxon>
        <taxon>Cytophagales</taxon>
        <taxon>Spirosomataceae</taxon>
        <taxon>Dyadobacter</taxon>
    </lineage>
</organism>
<dbReference type="InterPro" id="IPR002347">
    <property type="entry name" value="SDR_fam"/>
</dbReference>
<keyword evidence="2" id="KW-0560">Oxidoreductase</keyword>
<dbReference type="PANTHER" id="PTHR43976:SF16">
    <property type="entry name" value="SHORT-CHAIN DEHYDROGENASE_REDUCTASE FAMILY PROTEIN"/>
    <property type="match status" value="1"/>
</dbReference>
<dbReference type="SUPFAM" id="SSF51735">
    <property type="entry name" value="NAD(P)-binding Rossmann-fold domains"/>
    <property type="match status" value="1"/>
</dbReference>
<dbReference type="InterPro" id="IPR036291">
    <property type="entry name" value="NAD(P)-bd_dom_sf"/>
</dbReference>
<name>A0ABR9WCL0_9BACT</name>
<evidence type="ECO:0000256" key="1">
    <source>
        <dbReference type="ARBA" id="ARBA00006484"/>
    </source>
</evidence>
<keyword evidence="5" id="KW-1185">Reference proteome</keyword>
<evidence type="ECO:0000313" key="5">
    <source>
        <dbReference type="Proteomes" id="UP000634134"/>
    </source>
</evidence>
<proteinExistence type="inferred from homology"/>
<dbReference type="InterPro" id="IPR020904">
    <property type="entry name" value="Sc_DH/Rdtase_CS"/>
</dbReference>
<comment type="caution">
    <text evidence="4">The sequence shown here is derived from an EMBL/GenBank/DDBJ whole genome shotgun (WGS) entry which is preliminary data.</text>
</comment>
<dbReference type="PROSITE" id="PS00061">
    <property type="entry name" value="ADH_SHORT"/>
    <property type="match status" value="1"/>
</dbReference>
<dbReference type="PRINTS" id="PR00081">
    <property type="entry name" value="GDHRDH"/>
</dbReference>
<dbReference type="NCBIfam" id="NF004824">
    <property type="entry name" value="PRK06180.1"/>
    <property type="match status" value="1"/>
</dbReference>
<dbReference type="EMBL" id="JACYGY010000001">
    <property type="protein sequence ID" value="MBE9463207.1"/>
    <property type="molecule type" value="Genomic_DNA"/>
</dbReference>
<accession>A0ABR9WCL0</accession>
<dbReference type="Pfam" id="PF00106">
    <property type="entry name" value="adh_short"/>
    <property type="match status" value="1"/>
</dbReference>
<sequence length="282" mass="30417">MDNKKVWFVTGASKGLGLSLVKQLLSAGYNVAATSRTVDSLSKAVESEESENFLPLEVSITSEQSVKDAVSKTIEKFGTIDVLVNNAGYGLFGSVEELSDEESRQNFDINVFGSLNVIRQTLPYMRAKRSGKIFNISSVGGFRADFPGAGIYCSTKFAVAGFTEGLASEVKELGISATVVYPGYFRTDFLSSESMVVPKNAIDDYATARASVLAHEKEIAGNQPGDPEKAIAVLIKIASEENTPVHLFLGKDAYEMAQGKIEIVSKDLEAYKSLTISTDFDS</sequence>
<dbReference type="RefSeq" id="WP_194121354.1">
    <property type="nucleotide sequence ID" value="NZ_JACYGY010000001.1"/>
</dbReference>
<reference evidence="5" key="1">
    <citation type="submission" date="2023-07" db="EMBL/GenBank/DDBJ databases">
        <title>Dyadobacter sp. nov 'subterranea' isolated from contaminted grondwater.</title>
        <authorList>
            <person name="Szabo I."/>
            <person name="Al-Omari J."/>
            <person name="Szerdahelyi S.G."/>
            <person name="Rado J."/>
        </authorList>
    </citation>
    <scope>NUCLEOTIDE SEQUENCE [LARGE SCALE GENOMIC DNA]</scope>
    <source>
        <strain evidence="5">UP-52</strain>
    </source>
</reference>
<dbReference type="Proteomes" id="UP000634134">
    <property type="component" value="Unassembled WGS sequence"/>
</dbReference>
<dbReference type="Gene3D" id="3.40.50.720">
    <property type="entry name" value="NAD(P)-binding Rossmann-like Domain"/>
    <property type="match status" value="1"/>
</dbReference>
<dbReference type="CDD" id="cd05374">
    <property type="entry name" value="17beta-HSD-like_SDR_c"/>
    <property type="match status" value="1"/>
</dbReference>
<dbReference type="InterPro" id="IPR051911">
    <property type="entry name" value="SDR_oxidoreductase"/>
</dbReference>
<comment type="similarity">
    <text evidence="1 3">Belongs to the short-chain dehydrogenases/reductases (SDR) family.</text>
</comment>
<gene>
    <name evidence="4" type="ORF">IEE83_15060</name>
</gene>
<evidence type="ECO:0000256" key="2">
    <source>
        <dbReference type="ARBA" id="ARBA00023002"/>
    </source>
</evidence>
<evidence type="ECO:0000256" key="3">
    <source>
        <dbReference type="RuleBase" id="RU000363"/>
    </source>
</evidence>
<protein>
    <submittedName>
        <fullName evidence="4">SDR family NAD(P)-dependent oxidoreductase</fullName>
    </submittedName>
</protein>
<dbReference type="PRINTS" id="PR00080">
    <property type="entry name" value="SDRFAMILY"/>
</dbReference>
<dbReference type="PANTHER" id="PTHR43976">
    <property type="entry name" value="SHORT CHAIN DEHYDROGENASE"/>
    <property type="match status" value="1"/>
</dbReference>